<accession>A0A8H8TZ23</accession>
<dbReference type="InterPro" id="IPR012674">
    <property type="entry name" value="Calycin"/>
</dbReference>
<gene>
    <name evidence="1" type="ORF">LHYA1_G005882</name>
</gene>
<evidence type="ECO:0000313" key="1">
    <source>
        <dbReference type="EMBL" id="TVY25960.1"/>
    </source>
</evidence>
<dbReference type="OrthoDB" id="425354at2759"/>
<dbReference type="Proteomes" id="UP000431533">
    <property type="component" value="Unassembled WGS sequence"/>
</dbReference>
<organism evidence="1 2">
    <name type="scientific">Lachnellula hyalina</name>
    <dbReference type="NCBI Taxonomy" id="1316788"/>
    <lineage>
        <taxon>Eukaryota</taxon>
        <taxon>Fungi</taxon>
        <taxon>Dikarya</taxon>
        <taxon>Ascomycota</taxon>
        <taxon>Pezizomycotina</taxon>
        <taxon>Leotiomycetes</taxon>
        <taxon>Helotiales</taxon>
        <taxon>Lachnaceae</taxon>
        <taxon>Lachnellula</taxon>
    </lineage>
</organism>
<dbReference type="RefSeq" id="XP_031004748.1">
    <property type="nucleotide sequence ID" value="XM_031150826.1"/>
</dbReference>
<dbReference type="PANTHER" id="PTHR38115">
    <property type="entry name" value="LIPOCALIN-LIKE DOMAIN-CONTAINING PROTEIN"/>
    <property type="match status" value="1"/>
</dbReference>
<keyword evidence="2" id="KW-1185">Reference proteome</keyword>
<name>A0A8H8TZ23_9HELO</name>
<sequence length="190" mass="21468">MAAPAEISIKDLSGKWVMNKTLSDDTDPVLALQGVGWWTRKAIGLATVTLHAKQYTEEGTTHIDISQTATGGIQGTTETRTLDWQERKHEDHIFGNLNGRSRWLSPSAYDEITDAFLKADWLEADPEKGGPDGEVHIESRVVNEEKGWTAQQVWGFALVDGQRYYVRRILVTKGKDELRVRLVYNWQGKE</sequence>
<reference evidence="1 2" key="1">
    <citation type="submission" date="2018-05" db="EMBL/GenBank/DDBJ databases">
        <title>Genome sequencing and assembly of the regulated plant pathogen Lachnellula willkommii and related sister species for the development of diagnostic species identification markers.</title>
        <authorList>
            <person name="Giroux E."/>
            <person name="Bilodeau G."/>
        </authorList>
    </citation>
    <scope>NUCLEOTIDE SEQUENCE [LARGE SCALE GENOMIC DNA]</scope>
    <source>
        <strain evidence="1 2">CBS 185.66</strain>
    </source>
</reference>
<dbReference type="EMBL" id="QGMH01000081">
    <property type="protein sequence ID" value="TVY25960.1"/>
    <property type="molecule type" value="Genomic_DNA"/>
</dbReference>
<dbReference type="AlphaFoldDB" id="A0A8H8TZ23"/>
<dbReference type="InterPro" id="IPR053037">
    <property type="entry name" value="Pericyclase_pydY-like"/>
</dbReference>
<dbReference type="GeneID" id="41986080"/>
<protein>
    <recommendedName>
        <fullName evidence="3">LCCL domain-containing protein</fullName>
    </recommendedName>
</protein>
<dbReference type="PANTHER" id="PTHR38115:SF1">
    <property type="entry name" value="LIPOCALIN-LIKE DOMAIN-CONTAINING PROTEIN"/>
    <property type="match status" value="1"/>
</dbReference>
<dbReference type="Gene3D" id="2.40.128.20">
    <property type="match status" value="1"/>
</dbReference>
<evidence type="ECO:0000313" key="2">
    <source>
        <dbReference type="Proteomes" id="UP000431533"/>
    </source>
</evidence>
<proteinExistence type="predicted"/>
<comment type="caution">
    <text evidence="1">The sequence shown here is derived from an EMBL/GenBank/DDBJ whole genome shotgun (WGS) entry which is preliminary data.</text>
</comment>
<evidence type="ECO:0008006" key="3">
    <source>
        <dbReference type="Google" id="ProtNLM"/>
    </source>
</evidence>